<dbReference type="AlphaFoldDB" id="A0A8J3MA49"/>
<keyword evidence="2" id="KW-1185">Reference proteome</keyword>
<protein>
    <recommendedName>
        <fullName evidence="3">Acyl-CoA transferase</fullName>
    </recommendedName>
</protein>
<gene>
    <name evidence="1" type="ORF">GCM10017056_47600</name>
</gene>
<reference evidence="1" key="1">
    <citation type="journal article" date="2014" name="Int. J. Syst. Evol. Microbiol.">
        <title>Complete genome sequence of Corynebacterium casei LMG S-19264T (=DSM 44701T), isolated from a smear-ripened cheese.</title>
        <authorList>
            <consortium name="US DOE Joint Genome Institute (JGI-PGF)"/>
            <person name="Walter F."/>
            <person name="Albersmeier A."/>
            <person name="Kalinowski J."/>
            <person name="Ruckert C."/>
        </authorList>
    </citation>
    <scope>NUCLEOTIDE SEQUENCE</scope>
    <source>
        <strain evidence="1">KCTC 42650</strain>
    </source>
</reference>
<reference evidence="1" key="2">
    <citation type="submission" date="2020-09" db="EMBL/GenBank/DDBJ databases">
        <authorList>
            <person name="Sun Q."/>
            <person name="Kim S."/>
        </authorList>
    </citation>
    <scope>NUCLEOTIDE SEQUENCE</scope>
    <source>
        <strain evidence="1">KCTC 42650</strain>
    </source>
</reference>
<dbReference type="RefSeq" id="WP_189682636.1">
    <property type="nucleotide sequence ID" value="NZ_BNCJ01000027.1"/>
</dbReference>
<name>A0A8J3MA49_9RHOB</name>
<comment type="caution">
    <text evidence="1">The sequence shown here is derived from an EMBL/GenBank/DDBJ whole genome shotgun (WGS) entry which is preliminary data.</text>
</comment>
<proteinExistence type="predicted"/>
<sequence length="140" mass="14708">MASKSETVLTALLTVLQDVWGPTVERNTGLPETVPAGGLVILHDGDPGPPEVLLSPTTYIYEHEVELDLFVQADDSDAAFDDLKILIGAAIAADRTLGGLCDWVEAVAPVPVELPFVGSIPLKAATIGVRLTYSTSDPLA</sequence>
<evidence type="ECO:0000313" key="1">
    <source>
        <dbReference type="EMBL" id="GHF71164.1"/>
    </source>
</evidence>
<accession>A0A8J3MA49</accession>
<dbReference type="Proteomes" id="UP000626220">
    <property type="component" value="Unassembled WGS sequence"/>
</dbReference>
<evidence type="ECO:0000313" key="2">
    <source>
        <dbReference type="Proteomes" id="UP000626220"/>
    </source>
</evidence>
<dbReference type="EMBL" id="BNCJ01000027">
    <property type="protein sequence ID" value="GHF71164.1"/>
    <property type="molecule type" value="Genomic_DNA"/>
</dbReference>
<evidence type="ECO:0008006" key="3">
    <source>
        <dbReference type="Google" id="ProtNLM"/>
    </source>
</evidence>
<organism evidence="1 2">
    <name type="scientific">Seohaeicola zhoushanensis</name>
    <dbReference type="NCBI Taxonomy" id="1569283"/>
    <lineage>
        <taxon>Bacteria</taxon>
        <taxon>Pseudomonadati</taxon>
        <taxon>Pseudomonadota</taxon>
        <taxon>Alphaproteobacteria</taxon>
        <taxon>Rhodobacterales</taxon>
        <taxon>Roseobacteraceae</taxon>
        <taxon>Seohaeicola</taxon>
    </lineage>
</organism>